<proteinExistence type="predicted"/>
<organism evidence="1 2">
    <name type="scientific">Mesorhizobium album</name>
    <dbReference type="NCBI Taxonomy" id="3072314"/>
    <lineage>
        <taxon>Bacteria</taxon>
        <taxon>Pseudomonadati</taxon>
        <taxon>Pseudomonadota</taxon>
        <taxon>Alphaproteobacteria</taxon>
        <taxon>Hyphomicrobiales</taxon>
        <taxon>Phyllobacteriaceae</taxon>
        <taxon>Mesorhizobium</taxon>
    </lineage>
</organism>
<gene>
    <name evidence="1" type="ORF">RFN28_31860</name>
</gene>
<dbReference type="EMBL" id="JAVIIW010000064">
    <property type="protein sequence ID" value="MDX8483022.1"/>
    <property type="molecule type" value="Genomic_DNA"/>
</dbReference>
<keyword evidence="2" id="KW-1185">Reference proteome</keyword>
<comment type="caution">
    <text evidence="1">The sequence shown here is derived from an EMBL/GenBank/DDBJ whole genome shotgun (WGS) entry which is preliminary data.</text>
</comment>
<evidence type="ECO:0000313" key="2">
    <source>
        <dbReference type="Proteomes" id="UP001287059"/>
    </source>
</evidence>
<sequence length="50" mass="5238">MNVTLGFCSAFETIAVAASISPTKIALAAKLAHPQRLTYIPAIGSLRHAD</sequence>
<evidence type="ECO:0000313" key="1">
    <source>
        <dbReference type="EMBL" id="MDX8483022.1"/>
    </source>
</evidence>
<name>A0ABU4YAV9_9HYPH</name>
<accession>A0ABU4YAV9</accession>
<protein>
    <recommendedName>
        <fullName evidence="3">Luciferase-like monooxygenase</fullName>
    </recommendedName>
</protein>
<dbReference type="RefSeq" id="WP_320291125.1">
    <property type="nucleotide sequence ID" value="NZ_JAVIIW010000064.1"/>
</dbReference>
<reference evidence="1 2" key="1">
    <citation type="submission" date="2023-08" db="EMBL/GenBank/DDBJ databases">
        <title>Implementing the SeqCode for naming new Mesorhizobium species isolated from Vachellia karroo root nodules.</title>
        <authorList>
            <person name="Van Lill M."/>
        </authorList>
    </citation>
    <scope>NUCLEOTIDE SEQUENCE [LARGE SCALE GENOMIC DNA]</scope>
    <source>
        <strain evidence="1 2">VK24D</strain>
    </source>
</reference>
<dbReference type="Proteomes" id="UP001287059">
    <property type="component" value="Unassembled WGS sequence"/>
</dbReference>
<evidence type="ECO:0008006" key="3">
    <source>
        <dbReference type="Google" id="ProtNLM"/>
    </source>
</evidence>